<reference evidence="1 2" key="1">
    <citation type="submission" date="2014-04" db="EMBL/GenBank/DDBJ databases">
        <title>Evolutionary Origins and Diversification of the Mycorrhizal Mutualists.</title>
        <authorList>
            <consortium name="DOE Joint Genome Institute"/>
            <consortium name="Mycorrhizal Genomics Consortium"/>
            <person name="Kohler A."/>
            <person name="Kuo A."/>
            <person name="Nagy L.G."/>
            <person name="Floudas D."/>
            <person name="Copeland A."/>
            <person name="Barry K.W."/>
            <person name="Cichocki N."/>
            <person name="Veneault-Fourrey C."/>
            <person name="LaButti K."/>
            <person name="Lindquist E.A."/>
            <person name="Lipzen A."/>
            <person name="Lundell T."/>
            <person name="Morin E."/>
            <person name="Murat C."/>
            <person name="Riley R."/>
            <person name="Ohm R."/>
            <person name="Sun H."/>
            <person name="Tunlid A."/>
            <person name="Henrissat B."/>
            <person name="Grigoriev I.V."/>
            <person name="Hibbett D.S."/>
            <person name="Martin F."/>
        </authorList>
    </citation>
    <scope>NUCLEOTIDE SEQUENCE [LARGE SCALE GENOMIC DNA]</scope>
    <source>
        <strain evidence="1 2">MD-312</strain>
    </source>
</reference>
<keyword evidence="2" id="KW-1185">Reference proteome</keyword>
<name>A0A0C9WAN4_9AGAM</name>
<gene>
    <name evidence="1" type="ORF">HYDPIDRAFT_152980</name>
</gene>
<proteinExistence type="predicted"/>
<dbReference type="Proteomes" id="UP000053820">
    <property type="component" value="Unassembled WGS sequence"/>
</dbReference>
<evidence type="ECO:0000313" key="2">
    <source>
        <dbReference type="Proteomes" id="UP000053820"/>
    </source>
</evidence>
<accession>A0A0C9WAN4</accession>
<evidence type="ECO:0000313" key="1">
    <source>
        <dbReference type="EMBL" id="KIJ65068.1"/>
    </source>
</evidence>
<organism evidence="1 2">
    <name type="scientific">Hydnomerulius pinastri MD-312</name>
    <dbReference type="NCBI Taxonomy" id="994086"/>
    <lineage>
        <taxon>Eukaryota</taxon>
        <taxon>Fungi</taxon>
        <taxon>Dikarya</taxon>
        <taxon>Basidiomycota</taxon>
        <taxon>Agaricomycotina</taxon>
        <taxon>Agaricomycetes</taxon>
        <taxon>Agaricomycetidae</taxon>
        <taxon>Boletales</taxon>
        <taxon>Boletales incertae sedis</taxon>
        <taxon>Leucogyrophana</taxon>
    </lineage>
</organism>
<dbReference type="AlphaFoldDB" id="A0A0C9WAN4"/>
<sequence length="120" mass="13683">MSDQIAVFLRGCPRVKFFNYFIHFTAAPTESQLVKQPSLECVGIHAFPCAIVRNVWKHLDFHFNLLAGPFLPALKRVVLHGNWQEIMADERFERFRNGLTRKGCVIEVSGEGTKPGCEHL</sequence>
<dbReference type="HOGENOM" id="CLU_2049977_0_0_1"/>
<dbReference type="OrthoDB" id="3256525at2759"/>
<protein>
    <submittedName>
        <fullName evidence="1">Uncharacterized protein</fullName>
    </submittedName>
</protein>
<dbReference type="EMBL" id="KN839844">
    <property type="protein sequence ID" value="KIJ65068.1"/>
    <property type="molecule type" value="Genomic_DNA"/>
</dbReference>